<feature type="compositionally biased region" description="Basic and acidic residues" evidence="1">
    <location>
        <begin position="268"/>
        <end position="296"/>
    </location>
</feature>
<evidence type="ECO:0000313" key="2">
    <source>
        <dbReference type="EMBL" id="KAF6164021.1"/>
    </source>
</evidence>
<feature type="compositionally biased region" description="Basic and acidic residues" evidence="1">
    <location>
        <begin position="848"/>
        <end position="866"/>
    </location>
</feature>
<evidence type="ECO:0000313" key="3">
    <source>
        <dbReference type="Proteomes" id="UP000541444"/>
    </source>
</evidence>
<dbReference type="PANTHER" id="PTHR47292">
    <property type="entry name" value="TRANSCRIPTION ELONGATION FACTOR (TFIIS) FAMILY PROTEIN-RELATED"/>
    <property type="match status" value="1"/>
</dbReference>
<comment type="caution">
    <text evidence="2">The sequence shown here is derived from an EMBL/GenBank/DDBJ whole genome shotgun (WGS) entry which is preliminary data.</text>
</comment>
<protein>
    <recommendedName>
        <fullName evidence="4">TFIIS N-terminal domain-containing protein</fullName>
    </recommendedName>
</protein>
<organism evidence="2 3">
    <name type="scientific">Kingdonia uniflora</name>
    <dbReference type="NCBI Taxonomy" id="39325"/>
    <lineage>
        <taxon>Eukaryota</taxon>
        <taxon>Viridiplantae</taxon>
        <taxon>Streptophyta</taxon>
        <taxon>Embryophyta</taxon>
        <taxon>Tracheophyta</taxon>
        <taxon>Spermatophyta</taxon>
        <taxon>Magnoliopsida</taxon>
        <taxon>Ranunculales</taxon>
        <taxon>Circaeasteraceae</taxon>
        <taxon>Kingdonia</taxon>
    </lineage>
</organism>
<evidence type="ECO:0008006" key="4">
    <source>
        <dbReference type="Google" id="ProtNLM"/>
    </source>
</evidence>
<gene>
    <name evidence="2" type="ORF">GIB67_028725</name>
</gene>
<keyword evidence="3" id="KW-1185">Reference proteome</keyword>
<dbReference type="EMBL" id="JACGCM010000944">
    <property type="protein sequence ID" value="KAF6164021.1"/>
    <property type="molecule type" value="Genomic_DNA"/>
</dbReference>
<sequence>MTSEDFLTLPEMKEGLTSLARVEELVSVMKRNKIVGVKSVNEAAKEWFTIASTLFATDDQDSLNHFIRMDGLFFLEWWLQEAHKISNDTTDCCLENSIALLLEVLKKFSIDDDGLRSGMRVTVMNLFSYKSFGVRKKARELFNSWLPDFVKDGKPISGFKTNNQTITTEDSTEDSRVVKPAQSECQHSRSSDCSQTKSVNDEEVPVSGIQDNCIATLTQVEKEGEREISQSSVEESLISGAEKRASISMGICSSPFPVVSGASGRSSEVPELKDLTNGDNDMGKRKDSPDKFGQKDLETPFLEEDNAAVDDLAEFSAESFLKLGGNGFAITNDFSEQKRDTKISEINSIRSDMEFDYGVDDALEVARQVAREVEREVVDYREQFCSSSSEENSGCGVVQPDSPDSMIGNRPQNEVLKEHNLSSRSSSQNMEEQLSSTETVKTLDCMNDTDTSHVTEAIQESSAYKTNRTFCDFDLNEDICSEEMPYQKSYPTAPHKSDPVIVSASKAASPGFPESPLCFKGERGWKGSAATSAFRPASPRKASNDERIFEFDLNVAEGEDVEATNQPVLVNQIPVSSDLPSGESSIEVSSRLAERVNLAFDLNHVGDKEDALSSDRGTKGHILYPHQNGNPSPASSSSSKQLSSVRNINLNDNPLLFDNSNDQRIVLRKHTSTDAELGVITIMGKKVEVNRRTESVAQTRSFFLNTQVSESPVAGGILARSDFDVGMRPMMSYMNAPPAYRYNDLAAESMSFPQAMYGSGSIPYMINSRGALMAPQMMCSPAGIRPSYPSEHYHLISMTPQMGGRSGTLRTVPDLNLGLTIVESENKDPGRFRQCFIPGQGMFMEEQARSEVGMKRQEPDGERDLNPYRYKH</sequence>
<dbReference type="AlphaFoldDB" id="A0A7J7N9X4"/>
<feature type="region of interest" description="Disordered" evidence="1">
    <location>
        <begin position="260"/>
        <end position="296"/>
    </location>
</feature>
<feature type="compositionally biased region" description="Low complexity" evidence="1">
    <location>
        <begin position="387"/>
        <end position="398"/>
    </location>
</feature>
<feature type="compositionally biased region" description="Basic and acidic residues" evidence="1">
    <location>
        <begin position="608"/>
        <end position="618"/>
    </location>
</feature>
<name>A0A7J7N9X4_9MAGN</name>
<accession>A0A7J7N9X4</accession>
<feature type="region of interest" description="Disordered" evidence="1">
    <location>
        <begin position="608"/>
        <end position="644"/>
    </location>
</feature>
<dbReference type="Proteomes" id="UP000541444">
    <property type="component" value="Unassembled WGS sequence"/>
</dbReference>
<evidence type="ECO:0000256" key="1">
    <source>
        <dbReference type="SAM" id="MobiDB-lite"/>
    </source>
</evidence>
<feature type="region of interest" description="Disordered" evidence="1">
    <location>
        <begin position="848"/>
        <end position="872"/>
    </location>
</feature>
<feature type="region of interest" description="Disordered" evidence="1">
    <location>
        <begin position="387"/>
        <end position="410"/>
    </location>
</feature>
<feature type="compositionally biased region" description="Low complexity" evidence="1">
    <location>
        <begin position="632"/>
        <end position="644"/>
    </location>
</feature>
<proteinExistence type="predicted"/>
<dbReference type="OrthoDB" id="1595674at2759"/>
<reference evidence="2 3" key="1">
    <citation type="journal article" date="2020" name="IScience">
        <title>Genome Sequencing of the Endangered Kingdonia uniflora (Circaeasteraceae, Ranunculales) Reveals Potential Mechanisms of Evolutionary Specialization.</title>
        <authorList>
            <person name="Sun Y."/>
            <person name="Deng T."/>
            <person name="Zhang A."/>
            <person name="Moore M.J."/>
            <person name="Landis J.B."/>
            <person name="Lin N."/>
            <person name="Zhang H."/>
            <person name="Zhang X."/>
            <person name="Huang J."/>
            <person name="Zhang X."/>
            <person name="Sun H."/>
            <person name="Wang H."/>
        </authorList>
    </citation>
    <scope>NUCLEOTIDE SEQUENCE [LARGE SCALE GENOMIC DNA]</scope>
    <source>
        <strain evidence="2">TB1705</strain>
        <tissue evidence="2">Leaf</tissue>
    </source>
</reference>
<dbReference type="PANTHER" id="PTHR47292:SF1">
    <property type="entry name" value="TRANSCRIPTION ELONGATION FACTOR (TFIIS) FAMILY PROTEIN"/>
    <property type="match status" value="1"/>
</dbReference>